<gene>
    <name evidence="1" type="ORF">HUK81_08450</name>
</gene>
<evidence type="ECO:0000313" key="1">
    <source>
        <dbReference type="EMBL" id="NVN36964.1"/>
    </source>
</evidence>
<protein>
    <submittedName>
        <fullName evidence="1">Uncharacterized protein</fullName>
    </submittedName>
</protein>
<dbReference type="AlphaFoldDB" id="A0A850P0C1"/>
<proteinExistence type="predicted"/>
<sequence length="55" mass="6448">MEEKFLGAAFCKRRHLSKLFEKSFTKNFFTIYHSLQGQAVIFGRNLLPEKNGRVI</sequence>
<accession>A0A850P0C1</accession>
<organism evidence="1 2">
    <name type="scientific">Komagataeibacter swingsii</name>
    <dbReference type="NCBI Taxonomy" id="215220"/>
    <lineage>
        <taxon>Bacteria</taxon>
        <taxon>Pseudomonadati</taxon>
        <taxon>Pseudomonadota</taxon>
        <taxon>Alphaproteobacteria</taxon>
        <taxon>Acetobacterales</taxon>
        <taxon>Acetobacteraceae</taxon>
        <taxon>Komagataeibacter</taxon>
    </lineage>
</organism>
<name>A0A850P0C1_9PROT</name>
<reference evidence="1 2" key="1">
    <citation type="submission" date="2020-06" db="EMBL/GenBank/DDBJ databases">
        <title>Description of novel acetic acid bacteria.</title>
        <authorList>
            <person name="Sombolestani A."/>
        </authorList>
    </citation>
    <scope>NUCLEOTIDE SEQUENCE [LARGE SCALE GENOMIC DNA]</scope>
    <source>
        <strain evidence="1 2">LMG 25</strain>
    </source>
</reference>
<dbReference type="Proteomes" id="UP000522590">
    <property type="component" value="Unassembled WGS sequence"/>
</dbReference>
<dbReference type="EMBL" id="JABXXS010000016">
    <property type="protein sequence ID" value="NVN36964.1"/>
    <property type="molecule type" value="Genomic_DNA"/>
</dbReference>
<dbReference type="RefSeq" id="WP_176643078.1">
    <property type="nucleotide sequence ID" value="NZ_JABXXS010000016.1"/>
</dbReference>
<evidence type="ECO:0000313" key="2">
    <source>
        <dbReference type="Proteomes" id="UP000522590"/>
    </source>
</evidence>
<comment type="caution">
    <text evidence="1">The sequence shown here is derived from an EMBL/GenBank/DDBJ whole genome shotgun (WGS) entry which is preliminary data.</text>
</comment>